<evidence type="ECO:0000313" key="1">
    <source>
        <dbReference type="EMBL" id="PWG61779.1"/>
    </source>
</evidence>
<proteinExistence type="predicted"/>
<dbReference type="RefSeq" id="WP_109679652.1">
    <property type="nucleotide sequence ID" value="NZ_CP086615.1"/>
</dbReference>
<accession>A0A2U2MYH3</accession>
<dbReference type="AlphaFoldDB" id="A0A2U2MYH3"/>
<organism evidence="1 2">
    <name type="scientific">Sediminicurvatus halobius</name>
    <dbReference type="NCBI Taxonomy" id="2182432"/>
    <lineage>
        <taxon>Bacteria</taxon>
        <taxon>Pseudomonadati</taxon>
        <taxon>Pseudomonadota</taxon>
        <taxon>Gammaproteobacteria</taxon>
        <taxon>Chromatiales</taxon>
        <taxon>Ectothiorhodospiraceae</taxon>
        <taxon>Sediminicurvatus</taxon>
    </lineage>
</organism>
<protein>
    <submittedName>
        <fullName evidence="1">Uncharacterized protein</fullName>
    </submittedName>
</protein>
<keyword evidence="2" id="KW-1185">Reference proteome</keyword>
<sequence>MALTFDFFGDAQLNGVLAELPSVHAVDASNPQDHVVYFGSPDDTRKVLADSNPGVDDIVVSIVDAAVGSGQEAGNVRLALTQADLSTATPGASLALGAQVLGGAANAVEIWARIDPETTAVSQSTELKLQCNTLRERQV</sequence>
<comment type="caution">
    <text evidence="1">The sequence shown here is derived from an EMBL/GenBank/DDBJ whole genome shotgun (WGS) entry which is preliminary data.</text>
</comment>
<gene>
    <name evidence="1" type="ORF">DEM34_15040</name>
</gene>
<dbReference type="EMBL" id="QFFI01000027">
    <property type="protein sequence ID" value="PWG61779.1"/>
    <property type="molecule type" value="Genomic_DNA"/>
</dbReference>
<dbReference type="Proteomes" id="UP000245474">
    <property type="component" value="Unassembled WGS sequence"/>
</dbReference>
<reference evidence="1 2" key="1">
    <citation type="submission" date="2018-05" db="EMBL/GenBank/DDBJ databases">
        <title>Spiribacter halobius sp. nov., a moderately halophilic bacterium isolated from marine solar saltern.</title>
        <authorList>
            <person name="Zheng W.-S."/>
            <person name="Lu D.-C."/>
            <person name="Du Z.-J."/>
        </authorList>
    </citation>
    <scope>NUCLEOTIDE SEQUENCE [LARGE SCALE GENOMIC DNA]</scope>
    <source>
        <strain evidence="1 2">E85</strain>
    </source>
</reference>
<evidence type="ECO:0000313" key="2">
    <source>
        <dbReference type="Proteomes" id="UP000245474"/>
    </source>
</evidence>
<name>A0A2U2MYH3_9GAMM</name>